<dbReference type="InterPro" id="IPR026906">
    <property type="entry name" value="LRR_5"/>
</dbReference>
<dbReference type="SUPFAM" id="SSF52058">
    <property type="entry name" value="L domain-like"/>
    <property type="match status" value="1"/>
</dbReference>
<dbReference type="SMR" id="A2DNE2"/>
<gene>
    <name evidence="1" type="ORF">TVAG_306520</name>
</gene>
<dbReference type="AlphaFoldDB" id="A2DNE2"/>
<dbReference type="InterPro" id="IPR053139">
    <property type="entry name" value="Surface_bspA-like"/>
</dbReference>
<dbReference type="RefSeq" id="XP_001579116.1">
    <property type="nucleotide sequence ID" value="XM_001579066.1"/>
</dbReference>
<dbReference type="PANTHER" id="PTHR45661:SF3">
    <property type="entry name" value="IG-LIKE DOMAIN-CONTAINING PROTEIN"/>
    <property type="match status" value="1"/>
</dbReference>
<reference evidence="1" key="2">
    <citation type="journal article" date="2007" name="Science">
        <title>Draft genome sequence of the sexually transmitted pathogen Trichomonas vaginalis.</title>
        <authorList>
            <person name="Carlton J.M."/>
            <person name="Hirt R.P."/>
            <person name="Silva J.C."/>
            <person name="Delcher A.L."/>
            <person name="Schatz M."/>
            <person name="Zhao Q."/>
            <person name="Wortman J.R."/>
            <person name="Bidwell S.L."/>
            <person name="Alsmark U.C.M."/>
            <person name="Besteiro S."/>
            <person name="Sicheritz-Ponten T."/>
            <person name="Noel C.J."/>
            <person name="Dacks J.B."/>
            <person name="Foster P.G."/>
            <person name="Simillion C."/>
            <person name="Van de Peer Y."/>
            <person name="Miranda-Saavedra D."/>
            <person name="Barton G.J."/>
            <person name="Westrop G.D."/>
            <person name="Mueller S."/>
            <person name="Dessi D."/>
            <person name="Fiori P.L."/>
            <person name="Ren Q."/>
            <person name="Paulsen I."/>
            <person name="Zhang H."/>
            <person name="Bastida-Corcuera F.D."/>
            <person name="Simoes-Barbosa A."/>
            <person name="Brown M.T."/>
            <person name="Hayes R.D."/>
            <person name="Mukherjee M."/>
            <person name="Okumura C.Y."/>
            <person name="Schneider R."/>
            <person name="Smith A.J."/>
            <person name="Vanacova S."/>
            <person name="Villalvazo M."/>
            <person name="Haas B.J."/>
            <person name="Pertea M."/>
            <person name="Feldblyum T.V."/>
            <person name="Utterback T.R."/>
            <person name="Shu C.L."/>
            <person name="Osoegawa K."/>
            <person name="de Jong P.J."/>
            <person name="Hrdy I."/>
            <person name="Horvathova L."/>
            <person name="Zubacova Z."/>
            <person name="Dolezal P."/>
            <person name="Malik S.B."/>
            <person name="Logsdon J.M. Jr."/>
            <person name="Henze K."/>
            <person name="Gupta A."/>
            <person name="Wang C.C."/>
            <person name="Dunne R.L."/>
            <person name="Upcroft J.A."/>
            <person name="Upcroft P."/>
            <person name="White O."/>
            <person name="Salzberg S.L."/>
            <person name="Tang P."/>
            <person name="Chiu C.-H."/>
            <person name="Lee Y.-S."/>
            <person name="Embley T.M."/>
            <person name="Coombs G.H."/>
            <person name="Mottram J.C."/>
            <person name="Tachezy J."/>
            <person name="Fraser-Liggett C.M."/>
            <person name="Johnson P.J."/>
        </authorList>
    </citation>
    <scope>NUCLEOTIDE SEQUENCE [LARGE SCALE GENOMIC DNA]</scope>
    <source>
        <strain evidence="1">G3</strain>
    </source>
</reference>
<dbReference type="VEuPathDB" id="TrichDB:TVAGG3_1024690"/>
<protein>
    <submittedName>
        <fullName evidence="1">Surface antigen BspA-like</fullName>
    </submittedName>
</protein>
<keyword evidence="2" id="KW-1185">Reference proteome</keyword>
<dbReference type="InterPro" id="IPR032675">
    <property type="entry name" value="LRR_dom_sf"/>
</dbReference>
<reference evidence="1" key="1">
    <citation type="submission" date="2006-10" db="EMBL/GenBank/DDBJ databases">
        <authorList>
            <person name="Amadeo P."/>
            <person name="Zhao Q."/>
            <person name="Wortman J."/>
            <person name="Fraser-Liggett C."/>
            <person name="Carlton J."/>
        </authorList>
    </citation>
    <scope>NUCLEOTIDE SEQUENCE</scope>
    <source>
        <strain evidence="1">G3</strain>
    </source>
</reference>
<dbReference type="STRING" id="5722.A2DNE2"/>
<name>A2DNE2_TRIV3</name>
<dbReference type="OrthoDB" id="1055097at2759"/>
<accession>A2DNE2</accession>
<organism evidence="1 2">
    <name type="scientific">Trichomonas vaginalis (strain ATCC PRA-98 / G3)</name>
    <dbReference type="NCBI Taxonomy" id="412133"/>
    <lineage>
        <taxon>Eukaryota</taxon>
        <taxon>Metamonada</taxon>
        <taxon>Parabasalia</taxon>
        <taxon>Trichomonadida</taxon>
        <taxon>Trichomonadidae</taxon>
        <taxon>Trichomonas</taxon>
    </lineage>
</organism>
<dbReference type="EMBL" id="DS113222">
    <property type="protein sequence ID" value="EAY18130.1"/>
    <property type="molecule type" value="Genomic_DNA"/>
</dbReference>
<sequence>MAFYNCINLEELKIPATLTDVSTSVFYNCMKLKLDVKDNIHIGYADNMLLTNQRKSLSDYFGNDPNKDLVIPDGVETVGYSIFKEKQLRSVLFNGRTLTSISPSAFYKCTLESVTLSANLNFIGKRCFQECPNLKRVEFSNNQVLTAIPKYCFYNCPQLTNIVLPSSITTINEYAFGSCPNINEIGLSATQIQTIGTFAFADSSIANCDNGKNLLSLDYGAFINSKVQSVTISTRSISEKCFYNCFYLTSVTLDNNIDSIEASAFEGCLLLREFVIPSSLTVIKSFAFRSCESLYKVSLSLNSVLSEIYGGAFIRCPLLVSIKLDQSDSSYRFSNGALTNHEETKLITFLPSSPIDTYVVPMTTTSIGNYAFMSCTHLVRILFSGNNIQSIGRESFKDCSKLAFLFITSTSLSTIGDCAFDNSPLLRKCGAVRCDSSKTDLFIQRNIPEISFRMNCSNTQITCLQQPVSSTHVSILLISPFILM</sequence>
<proteinExistence type="predicted"/>
<dbReference type="PANTHER" id="PTHR45661">
    <property type="entry name" value="SURFACE ANTIGEN"/>
    <property type="match status" value="1"/>
</dbReference>
<dbReference type="VEuPathDB" id="TrichDB:TVAG_306520"/>
<dbReference type="KEGG" id="tva:5463635"/>
<dbReference type="Pfam" id="PF13306">
    <property type="entry name" value="LRR_5"/>
    <property type="match status" value="4"/>
</dbReference>
<dbReference type="InParanoid" id="A2DNE2"/>
<evidence type="ECO:0000313" key="1">
    <source>
        <dbReference type="EMBL" id="EAY18130.1"/>
    </source>
</evidence>
<dbReference type="Gene3D" id="3.80.10.10">
    <property type="entry name" value="Ribonuclease Inhibitor"/>
    <property type="match status" value="3"/>
</dbReference>
<dbReference type="Proteomes" id="UP000001542">
    <property type="component" value="Unassembled WGS sequence"/>
</dbReference>
<evidence type="ECO:0000313" key="2">
    <source>
        <dbReference type="Proteomes" id="UP000001542"/>
    </source>
</evidence>